<evidence type="ECO:0000313" key="2">
    <source>
        <dbReference type="Proteomes" id="UP000005239"/>
    </source>
</evidence>
<accession>A0A2A6CLR3</accession>
<sequence>MQRIVQFRLNFLADAQEEYDCSFAEGVDCSTRGPTHPFFGYFCIFFFIATVPLYFLCARVVWTLRKLSCYKIMFVLAVSDICALSACAFVFGIFLIQGELYCNHPKMHFVHASFSMFTFVYSCVACLLLALNRMFELMIPTWYDVIFRDSRLFLLYPVFCHCTFPFSPLSSFFNANYHLIIVNPVIGNERYEYYSMFQFLTTALMPCLSFLVYFSMLKTKYGILRTADMSKQGGDRVYQVTQFIPPTDAFLYFAQIGWMLIHGSPPLVYIFFNQSVREGIVRFVVPARVTVSYLNTTTNKQGSVVT</sequence>
<dbReference type="OrthoDB" id="5805461at2759"/>
<dbReference type="PANTHER" id="PTHR23021">
    <property type="entry name" value="SERPENTINE RECEPTOR, CLASS T"/>
    <property type="match status" value="1"/>
</dbReference>
<proteinExistence type="predicted"/>
<dbReference type="AlphaFoldDB" id="A0A2A6CLR3"/>
<keyword evidence="2" id="KW-1185">Reference proteome</keyword>
<dbReference type="Pfam" id="PF10321">
    <property type="entry name" value="7TM_GPCR_Srt"/>
    <property type="match status" value="2"/>
</dbReference>
<dbReference type="Proteomes" id="UP000005239">
    <property type="component" value="Unassembled WGS sequence"/>
</dbReference>
<reference evidence="2" key="1">
    <citation type="journal article" date="2008" name="Nat. Genet.">
        <title>The Pristionchus pacificus genome provides a unique perspective on nematode lifestyle and parasitism.</title>
        <authorList>
            <person name="Dieterich C."/>
            <person name="Clifton S.W."/>
            <person name="Schuster L.N."/>
            <person name="Chinwalla A."/>
            <person name="Delehaunty K."/>
            <person name="Dinkelacker I."/>
            <person name="Fulton L."/>
            <person name="Fulton R."/>
            <person name="Godfrey J."/>
            <person name="Minx P."/>
            <person name="Mitreva M."/>
            <person name="Roeseler W."/>
            <person name="Tian H."/>
            <person name="Witte H."/>
            <person name="Yang S.P."/>
            <person name="Wilson R.K."/>
            <person name="Sommer R.J."/>
        </authorList>
    </citation>
    <scope>NUCLEOTIDE SEQUENCE [LARGE SCALE GENOMIC DNA]</scope>
    <source>
        <strain evidence="2">PS312</strain>
    </source>
</reference>
<gene>
    <name evidence="1" type="primary">WBGene00279231</name>
</gene>
<reference evidence="1" key="2">
    <citation type="submission" date="2022-06" db="UniProtKB">
        <authorList>
            <consortium name="EnsemblMetazoa"/>
        </authorList>
    </citation>
    <scope>IDENTIFICATION</scope>
    <source>
        <strain evidence="1">PS312</strain>
    </source>
</reference>
<dbReference type="SUPFAM" id="SSF81321">
    <property type="entry name" value="Family A G protein-coupled receptor-like"/>
    <property type="match status" value="1"/>
</dbReference>
<organism evidence="1 2">
    <name type="scientific">Pristionchus pacificus</name>
    <name type="common">Parasitic nematode worm</name>
    <dbReference type="NCBI Taxonomy" id="54126"/>
    <lineage>
        <taxon>Eukaryota</taxon>
        <taxon>Metazoa</taxon>
        <taxon>Ecdysozoa</taxon>
        <taxon>Nematoda</taxon>
        <taxon>Chromadorea</taxon>
        <taxon>Rhabditida</taxon>
        <taxon>Rhabditina</taxon>
        <taxon>Diplogasteromorpha</taxon>
        <taxon>Diplogasteroidea</taxon>
        <taxon>Neodiplogasteridae</taxon>
        <taxon>Pristionchus</taxon>
    </lineage>
</organism>
<name>A0A2A6CLR3_PRIPA</name>
<evidence type="ECO:0000313" key="1">
    <source>
        <dbReference type="EnsemblMetazoa" id="PPA40862.1"/>
    </source>
</evidence>
<dbReference type="PANTHER" id="PTHR23021:SF11">
    <property type="entry name" value="SERPENTINE RECEPTOR, CLASS T"/>
    <property type="match status" value="1"/>
</dbReference>
<dbReference type="EnsemblMetazoa" id="PPA40862.1">
    <property type="protein sequence ID" value="PPA40862.1"/>
    <property type="gene ID" value="WBGene00279231"/>
</dbReference>
<dbReference type="InterPro" id="IPR019425">
    <property type="entry name" value="7TM_GPCR_serpentine_rcpt_Srt"/>
</dbReference>
<protein>
    <submittedName>
        <fullName evidence="1">G protein-coupled receptor</fullName>
    </submittedName>
</protein>
<accession>A0A8R1YUQ8</accession>